<name>A0AAU9LR13_9ASTR</name>
<reference evidence="1 2" key="1">
    <citation type="submission" date="2022-01" db="EMBL/GenBank/DDBJ databases">
        <authorList>
            <person name="Xiong W."/>
            <person name="Schranz E."/>
        </authorList>
    </citation>
    <scope>NUCLEOTIDE SEQUENCE [LARGE SCALE GENOMIC DNA]</scope>
</reference>
<sequence>MISPLHGRSYLYYGIIIKHPNKLIVENHVIYSRFLLICEELRRRIQTGIVEDTSLILKGRFMLSRCM</sequence>
<dbReference type="Proteomes" id="UP001157418">
    <property type="component" value="Unassembled WGS sequence"/>
</dbReference>
<accession>A0AAU9LR13</accession>
<proteinExistence type="predicted"/>
<organism evidence="1 2">
    <name type="scientific">Lactuca virosa</name>
    <dbReference type="NCBI Taxonomy" id="75947"/>
    <lineage>
        <taxon>Eukaryota</taxon>
        <taxon>Viridiplantae</taxon>
        <taxon>Streptophyta</taxon>
        <taxon>Embryophyta</taxon>
        <taxon>Tracheophyta</taxon>
        <taxon>Spermatophyta</taxon>
        <taxon>Magnoliopsida</taxon>
        <taxon>eudicotyledons</taxon>
        <taxon>Gunneridae</taxon>
        <taxon>Pentapetalae</taxon>
        <taxon>asterids</taxon>
        <taxon>campanulids</taxon>
        <taxon>Asterales</taxon>
        <taxon>Asteraceae</taxon>
        <taxon>Cichorioideae</taxon>
        <taxon>Cichorieae</taxon>
        <taxon>Lactucinae</taxon>
        <taxon>Lactuca</taxon>
    </lineage>
</organism>
<evidence type="ECO:0000313" key="1">
    <source>
        <dbReference type="EMBL" id="CAH1414184.1"/>
    </source>
</evidence>
<keyword evidence="2" id="KW-1185">Reference proteome</keyword>
<comment type="caution">
    <text evidence="1">The sequence shown here is derived from an EMBL/GenBank/DDBJ whole genome shotgun (WGS) entry which is preliminary data.</text>
</comment>
<protein>
    <submittedName>
        <fullName evidence="1">Uncharacterized protein</fullName>
    </submittedName>
</protein>
<dbReference type="AlphaFoldDB" id="A0AAU9LR13"/>
<evidence type="ECO:0000313" key="2">
    <source>
        <dbReference type="Proteomes" id="UP001157418"/>
    </source>
</evidence>
<gene>
    <name evidence="1" type="ORF">LVIROSA_LOCUS2113</name>
</gene>
<dbReference type="EMBL" id="CAKMRJ010000001">
    <property type="protein sequence ID" value="CAH1414184.1"/>
    <property type="molecule type" value="Genomic_DNA"/>
</dbReference>